<dbReference type="EMBL" id="KN824417">
    <property type="protein sequence ID" value="KIM20625.1"/>
    <property type="molecule type" value="Genomic_DNA"/>
</dbReference>
<protein>
    <recommendedName>
        <fullName evidence="2">Activator of Hsp90 ATPase AHSA1-like N-terminal domain-containing protein</fullName>
    </recommendedName>
</protein>
<evidence type="ECO:0000313" key="4">
    <source>
        <dbReference type="Proteomes" id="UP000054097"/>
    </source>
</evidence>
<dbReference type="Gene3D" id="3.15.10.20">
    <property type="entry name" value="Activator of Hsp90 ATPase Aha1, N-terminal domain"/>
    <property type="match status" value="1"/>
</dbReference>
<reference evidence="4" key="2">
    <citation type="submission" date="2015-01" db="EMBL/GenBank/DDBJ databases">
        <title>Evolutionary Origins and Diversification of the Mycorrhizal Mutualists.</title>
        <authorList>
            <consortium name="DOE Joint Genome Institute"/>
            <consortium name="Mycorrhizal Genomics Consortium"/>
            <person name="Kohler A."/>
            <person name="Kuo A."/>
            <person name="Nagy L.G."/>
            <person name="Floudas D."/>
            <person name="Copeland A."/>
            <person name="Barry K.W."/>
            <person name="Cichocki N."/>
            <person name="Veneault-Fourrey C."/>
            <person name="LaButti K."/>
            <person name="Lindquist E.A."/>
            <person name="Lipzen A."/>
            <person name="Lundell T."/>
            <person name="Morin E."/>
            <person name="Murat C."/>
            <person name="Riley R."/>
            <person name="Ohm R."/>
            <person name="Sun H."/>
            <person name="Tunlid A."/>
            <person name="Henrissat B."/>
            <person name="Grigoriev I.V."/>
            <person name="Hibbett D.S."/>
            <person name="Martin F."/>
        </authorList>
    </citation>
    <scope>NUCLEOTIDE SEQUENCE [LARGE SCALE GENOMIC DNA]</scope>
    <source>
        <strain evidence="4">MAFF 305830</strain>
    </source>
</reference>
<dbReference type="InterPro" id="IPR015310">
    <property type="entry name" value="AHSA1-like_N"/>
</dbReference>
<dbReference type="SMART" id="SM01000">
    <property type="entry name" value="Aha1_N"/>
    <property type="match status" value="1"/>
</dbReference>
<dbReference type="AlphaFoldDB" id="A0A0C3A7N9"/>
<sequence length="160" mass="17610">MSMSSPTTNWHRKTKHVSGWAKEWFTSELAGASKQDGSDTITVERLTNFDGDVEIGRRKNKYASTVTSAEEADNAAVKGTIVIPEVSHENMLDGVSDYAASTSGWNLKEDDTKLWSGSNQVENTAFTPAFEQVSSFMHYSTMLVTLDQGSGSIDRTSKWC</sequence>
<dbReference type="STRING" id="933852.A0A0C3A7N9"/>
<dbReference type="HOGENOM" id="CLU_1653193_0_0_1"/>
<dbReference type="OrthoDB" id="567237at2759"/>
<accession>A0A0C3A7N9</accession>
<feature type="domain" description="Activator of Hsp90 ATPase AHSA1-like N-terminal" evidence="2">
    <location>
        <begin position="14"/>
        <end position="150"/>
    </location>
</feature>
<dbReference type="GO" id="GO:0001671">
    <property type="term" value="F:ATPase activator activity"/>
    <property type="evidence" value="ECO:0007669"/>
    <property type="project" value="InterPro"/>
</dbReference>
<dbReference type="SUPFAM" id="SSF103111">
    <property type="entry name" value="Activator of Hsp90 ATPase, Aha1"/>
    <property type="match status" value="1"/>
</dbReference>
<gene>
    <name evidence="3" type="ORF">M408DRAFT_30203</name>
</gene>
<name>A0A0C3A7N9_SERVB</name>
<organism evidence="3 4">
    <name type="scientific">Serendipita vermifera MAFF 305830</name>
    <dbReference type="NCBI Taxonomy" id="933852"/>
    <lineage>
        <taxon>Eukaryota</taxon>
        <taxon>Fungi</taxon>
        <taxon>Dikarya</taxon>
        <taxon>Basidiomycota</taxon>
        <taxon>Agaricomycotina</taxon>
        <taxon>Agaricomycetes</taxon>
        <taxon>Sebacinales</taxon>
        <taxon>Serendipitaceae</taxon>
        <taxon>Serendipita</taxon>
    </lineage>
</organism>
<comment type="similarity">
    <text evidence="1">Belongs to the AHA1 family.</text>
</comment>
<dbReference type="GO" id="GO:0051087">
    <property type="term" value="F:protein-folding chaperone binding"/>
    <property type="evidence" value="ECO:0007669"/>
    <property type="project" value="InterPro"/>
</dbReference>
<dbReference type="Pfam" id="PF09229">
    <property type="entry name" value="Aha1_N"/>
    <property type="match status" value="1"/>
</dbReference>
<reference evidence="3 4" key="1">
    <citation type="submission" date="2014-04" db="EMBL/GenBank/DDBJ databases">
        <authorList>
            <consortium name="DOE Joint Genome Institute"/>
            <person name="Kuo A."/>
            <person name="Zuccaro A."/>
            <person name="Kohler A."/>
            <person name="Nagy L.G."/>
            <person name="Floudas D."/>
            <person name="Copeland A."/>
            <person name="Barry K.W."/>
            <person name="Cichocki N."/>
            <person name="Veneault-Fourrey C."/>
            <person name="LaButti K."/>
            <person name="Lindquist E.A."/>
            <person name="Lipzen A."/>
            <person name="Lundell T."/>
            <person name="Morin E."/>
            <person name="Murat C."/>
            <person name="Sun H."/>
            <person name="Tunlid A."/>
            <person name="Henrissat B."/>
            <person name="Grigoriev I.V."/>
            <person name="Hibbett D.S."/>
            <person name="Martin F."/>
            <person name="Nordberg H.P."/>
            <person name="Cantor M.N."/>
            <person name="Hua S.X."/>
        </authorList>
    </citation>
    <scope>NUCLEOTIDE SEQUENCE [LARGE SCALE GENOMIC DNA]</scope>
    <source>
        <strain evidence="3 4">MAFF 305830</strain>
    </source>
</reference>
<evidence type="ECO:0000256" key="1">
    <source>
        <dbReference type="ARBA" id="ARBA00006817"/>
    </source>
</evidence>
<keyword evidence="4" id="KW-1185">Reference proteome</keyword>
<evidence type="ECO:0000313" key="3">
    <source>
        <dbReference type="EMBL" id="KIM20625.1"/>
    </source>
</evidence>
<dbReference type="Proteomes" id="UP000054097">
    <property type="component" value="Unassembled WGS sequence"/>
</dbReference>
<proteinExistence type="inferred from homology"/>
<evidence type="ECO:0000259" key="2">
    <source>
        <dbReference type="SMART" id="SM01000"/>
    </source>
</evidence>
<dbReference type="InterPro" id="IPR036338">
    <property type="entry name" value="Aha1"/>
</dbReference>